<evidence type="ECO:0000313" key="3">
    <source>
        <dbReference type="Proteomes" id="UP000838686"/>
    </source>
</evidence>
<keyword evidence="3" id="KW-1185">Reference proteome</keyword>
<protein>
    <submittedName>
        <fullName evidence="2">Uncharacterized protein</fullName>
    </submittedName>
</protein>
<gene>
    <name evidence="2" type="ORF">PAECIP111893_05352</name>
</gene>
<dbReference type="Proteomes" id="UP000838686">
    <property type="component" value="Unassembled WGS sequence"/>
</dbReference>
<keyword evidence="1" id="KW-0472">Membrane</keyword>
<organism evidence="2 3">
    <name type="scientific">Paenibacillus plantiphilus</name>
    <dbReference type="NCBI Taxonomy" id="2905650"/>
    <lineage>
        <taxon>Bacteria</taxon>
        <taxon>Bacillati</taxon>
        <taxon>Bacillota</taxon>
        <taxon>Bacilli</taxon>
        <taxon>Bacillales</taxon>
        <taxon>Paenibacillaceae</taxon>
        <taxon>Paenibacillus</taxon>
    </lineage>
</organism>
<sequence length="31" mass="3685">MRRLFRLPLAMVIIGLSILWIQEGNMARTKR</sequence>
<comment type="caution">
    <text evidence="2">The sequence shown here is derived from an EMBL/GenBank/DDBJ whole genome shotgun (WGS) entry which is preliminary data.</text>
</comment>
<dbReference type="EMBL" id="CAKMMF010000075">
    <property type="protein sequence ID" value="CAH1226869.1"/>
    <property type="molecule type" value="Genomic_DNA"/>
</dbReference>
<reference evidence="2" key="1">
    <citation type="submission" date="2022-01" db="EMBL/GenBank/DDBJ databases">
        <authorList>
            <person name="Criscuolo A."/>
        </authorList>
    </citation>
    <scope>NUCLEOTIDE SEQUENCE</scope>
    <source>
        <strain evidence="2">CIP111893</strain>
    </source>
</reference>
<feature type="transmembrane region" description="Helical" evidence="1">
    <location>
        <begin position="6"/>
        <end position="22"/>
    </location>
</feature>
<keyword evidence="1" id="KW-1133">Transmembrane helix</keyword>
<proteinExistence type="predicted"/>
<name>A0ABN8H3N4_9BACL</name>
<keyword evidence="1" id="KW-0812">Transmembrane</keyword>
<accession>A0ABN8H3N4</accession>
<evidence type="ECO:0000313" key="2">
    <source>
        <dbReference type="EMBL" id="CAH1226869.1"/>
    </source>
</evidence>
<evidence type="ECO:0000256" key="1">
    <source>
        <dbReference type="SAM" id="Phobius"/>
    </source>
</evidence>